<dbReference type="InterPro" id="IPR036457">
    <property type="entry name" value="PPM-type-like_dom_sf"/>
</dbReference>
<dbReference type="SUPFAM" id="SSF81606">
    <property type="entry name" value="PP2C-like"/>
    <property type="match status" value="1"/>
</dbReference>
<keyword evidence="4" id="KW-1185">Reference proteome</keyword>
<dbReference type="AlphaFoldDB" id="A0A7Y9J272"/>
<dbReference type="InterPro" id="IPR052016">
    <property type="entry name" value="Bact_Sigma-Reg"/>
</dbReference>
<dbReference type="PANTHER" id="PTHR43156">
    <property type="entry name" value="STAGE II SPORULATION PROTEIN E-RELATED"/>
    <property type="match status" value="1"/>
</dbReference>
<feature type="domain" description="PPM-type phosphatase" evidence="2">
    <location>
        <begin position="172"/>
        <end position="385"/>
    </location>
</feature>
<dbReference type="PANTHER" id="PTHR43156:SF2">
    <property type="entry name" value="STAGE II SPORULATION PROTEIN E"/>
    <property type="match status" value="1"/>
</dbReference>
<name>A0A7Y9J272_9ACTN</name>
<dbReference type="Pfam" id="PF07228">
    <property type="entry name" value="SpoIIE"/>
    <property type="match status" value="1"/>
</dbReference>
<organism evidence="3 4">
    <name type="scientific">Kineococcus aurantiacus</name>
    <dbReference type="NCBI Taxonomy" id="37633"/>
    <lineage>
        <taxon>Bacteria</taxon>
        <taxon>Bacillati</taxon>
        <taxon>Actinomycetota</taxon>
        <taxon>Actinomycetes</taxon>
        <taxon>Kineosporiales</taxon>
        <taxon>Kineosporiaceae</taxon>
        <taxon>Kineococcus</taxon>
    </lineage>
</organism>
<sequence length="393" mass="41915">MTSSGTSGFPLPLDAVESAPPTAAVAVFADRLAQEFGARRVSFLITDFVGKNLIRISGGTGEQVPLADGDLPYASTLVRQEPRVVEHRSGVHVLVPVTARGDAMGLLELTLPSAPGEDALDRLVDAARALAYVVTTERRHTDLYEWGQRTRPVSLAGEIQRRLLPDAFTCEAGQFTLAGWLEPASTVGGDTFDYALDEDRLFVSMTDAMGHDVDAALLATLTVGSLRNSRRAGDDVAAMAAAASGAIAEHRSGLGFVTGLLLDVRLADGSVQAVDAGHPLPLLVRDERVEKVHLKPDLPLGVLPDERYAVQGFQLEPGDRLLLLTDGMLERNARDVDLPGLLREHRDEHPRQLIQILSAAVAEAAERHPGGASAADDATVLCLDWHGSDATGR</sequence>
<dbReference type="RefSeq" id="WP_218885120.1">
    <property type="nucleotide sequence ID" value="NZ_BAAAGN010000003.1"/>
</dbReference>
<evidence type="ECO:0000313" key="3">
    <source>
        <dbReference type="EMBL" id="NYD23753.1"/>
    </source>
</evidence>
<evidence type="ECO:0000313" key="4">
    <source>
        <dbReference type="Proteomes" id="UP000521922"/>
    </source>
</evidence>
<gene>
    <name evidence="3" type="ORF">BJ968_003293</name>
</gene>
<dbReference type="GO" id="GO:0016791">
    <property type="term" value="F:phosphatase activity"/>
    <property type="evidence" value="ECO:0007669"/>
    <property type="project" value="TreeGrafter"/>
</dbReference>
<dbReference type="SMART" id="SM00331">
    <property type="entry name" value="PP2C_SIG"/>
    <property type="match status" value="1"/>
</dbReference>
<evidence type="ECO:0000259" key="2">
    <source>
        <dbReference type="SMART" id="SM00331"/>
    </source>
</evidence>
<keyword evidence="1" id="KW-0378">Hydrolase</keyword>
<comment type="caution">
    <text evidence="3">The sequence shown here is derived from an EMBL/GenBank/DDBJ whole genome shotgun (WGS) entry which is preliminary data.</text>
</comment>
<dbReference type="Proteomes" id="UP000521922">
    <property type="component" value="Unassembled WGS sequence"/>
</dbReference>
<accession>A0A7Y9J272</accession>
<reference evidence="3 4" key="1">
    <citation type="submission" date="2020-07" db="EMBL/GenBank/DDBJ databases">
        <title>Sequencing the genomes of 1000 actinobacteria strains.</title>
        <authorList>
            <person name="Klenk H.-P."/>
        </authorList>
    </citation>
    <scope>NUCLEOTIDE SEQUENCE [LARGE SCALE GENOMIC DNA]</scope>
    <source>
        <strain evidence="3 4">DSM 7487</strain>
    </source>
</reference>
<dbReference type="Gene3D" id="3.60.40.10">
    <property type="entry name" value="PPM-type phosphatase domain"/>
    <property type="match status" value="1"/>
</dbReference>
<dbReference type="EMBL" id="JACCBB010000001">
    <property type="protein sequence ID" value="NYD23753.1"/>
    <property type="molecule type" value="Genomic_DNA"/>
</dbReference>
<dbReference type="InterPro" id="IPR001932">
    <property type="entry name" value="PPM-type_phosphatase-like_dom"/>
</dbReference>
<evidence type="ECO:0000256" key="1">
    <source>
        <dbReference type="ARBA" id="ARBA00022801"/>
    </source>
</evidence>
<proteinExistence type="predicted"/>
<protein>
    <submittedName>
        <fullName evidence="3">Serine phosphatase RsbU (Regulator of sigma subunit)</fullName>
    </submittedName>
</protein>